<sequence length="289" mass="29984">LTGYQLADEPDMNVGNGTPQGAGCMPTSKLAAFADSLHRADPARPVHVNFGTGVALGARAGAGCDGSFAAYAAAADIVSVDYYGVSTPWHDAADKGVWTYGRTAARARMLAPGKPVWVFLEAPVRMEATSQTLAGATHATPAQVRAAAWDALVNGATGLEWFCHSLAAKVDDACLRDAASAATLREVDADAQRYAAWWNAPPVFVGVRGGTRSAPVQATLRVAAGKRMVFAVGVDSASQPEGGPSDATFVLPDHYSGPVAASDGRTLQAHDGVFSDHLSPYEVVAYRIG</sequence>
<gene>
    <name evidence="2" type="ORF">ACFP3V_21615</name>
</gene>
<evidence type="ECO:0000313" key="2">
    <source>
        <dbReference type="EMBL" id="MFC5909799.1"/>
    </source>
</evidence>
<dbReference type="InterPro" id="IPR017853">
    <property type="entry name" value="GH"/>
</dbReference>
<evidence type="ECO:0000313" key="3">
    <source>
        <dbReference type="Proteomes" id="UP001596174"/>
    </source>
</evidence>
<keyword evidence="3" id="KW-1185">Reference proteome</keyword>
<dbReference type="Proteomes" id="UP001596174">
    <property type="component" value="Unassembled WGS sequence"/>
</dbReference>
<name>A0ABW1G819_9ACTN</name>
<accession>A0ABW1G819</accession>
<feature type="non-terminal residue" evidence="2">
    <location>
        <position position="1"/>
    </location>
</feature>
<protein>
    <submittedName>
        <fullName evidence="2">Uncharacterized protein</fullName>
    </submittedName>
</protein>
<dbReference type="Gene3D" id="3.20.20.80">
    <property type="entry name" value="Glycosidases"/>
    <property type="match status" value="1"/>
</dbReference>
<comment type="caution">
    <text evidence="2">The sequence shown here is derived from an EMBL/GenBank/DDBJ whole genome shotgun (WGS) entry which is preliminary data.</text>
</comment>
<evidence type="ECO:0000256" key="1">
    <source>
        <dbReference type="SAM" id="MobiDB-lite"/>
    </source>
</evidence>
<dbReference type="EMBL" id="JBHSQJ010000088">
    <property type="protein sequence ID" value="MFC5909799.1"/>
    <property type="molecule type" value="Genomic_DNA"/>
</dbReference>
<proteinExistence type="predicted"/>
<organism evidence="2 3">
    <name type="scientific">Streptacidiphilus monticola</name>
    <dbReference type="NCBI Taxonomy" id="2161674"/>
    <lineage>
        <taxon>Bacteria</taxon>
        <taxon>Bacillati</taxon>
        <taxon>Actinomycetota</taxon>
        <taxon>Actinomycetes</taxon>
        <taxon>Kitasatosporales</taxon>
        <taxon>Streptomycetaceae</taxon>
        <taxon>Streptacidiphilus</taxon>
    </lineage>
</organism>
<feature type="region of interest" description="Disordered" evidence="1">
    <location>
        <begin position="1"/>
        <end position="20"/>
    </location>
</feature>
<dbReference type="RefSeq" id="WP_380585913.1">
    <property type="nucleotide sequence ID" value="NZ_JBHSQJ010000088.1"/>
</dbReference>
<dbReference type="SUPFAM" id="SSF51445">
    <property type="entry name" value="(Trans)glycosidases"/>
    <property type="match status" value="1"/>
</dbReference>
<reference evidence="3" key="1">
    <citation type="journal article" date="2019" name="Int. J. Syst. Evol. Microbiol.">
        <title>The Global Catalogue of Microorganisms (GCM) 10K type strain sequencing project: providing services to taxonomists for standard genome sequencing and annotation.</title>
        <authorList>
            <consortium name="The Broad Institute Genomics Platform"/>
            <consortium name="The Broad Institute Genome Sequencing Center for Infectious Disease"/>
            <person name="Wu L."/>
            <person name="Ma J."/>
        </authorList>
    </citation>
    <scope>NUCLEOTIDE SEQUENCE [LARGE SCALE GENOMIC DNA]</scope>
    <source>
        <strain evidence="3">JCM 4816</strain>
    </source>
</reference>